<accession>Q7USV7</accession>
<dbReference type="STRING" id="243090.RB4275"/>
<dbReference type="OrthoDB" id="226361at2"/>
<dbReference type="RefSeq" id="WP_011119812.1">
    <property type="nucleotide sequence ID" value="NC_005027.1"/>
</dbReference>
<dbReference type="eggNOG" id="ENOG502Z88U">
    <property type="taxonomic scope" value="Bacteria"/>
</dbReference>
<name>Q7USV7_RHOBA</name>
<dbReference type="EMBL" id="BX294140">
    <property type="protein sequence ID" value="CAD73685.1"/>
    <property type="molecule type" value="Genomic_DNA"/>
</dbReference>
<keyword evidence="2" id="KW-1185">Reference proteome</keyword>
<reference evidence="1 2" key="1">
    <citation type="journal article" date="2003" name="Proc. Natl. Acad. Sci. U.S.A.">
        <title>Complete genome sequence of the marine planctomycete Pirellula sp. strain 1.</title>
        <authorList>
            <person name="Gloeckner F.O."/>
            <person name="Kube M."/>
            <person name="Bauer M."/>
            <person name="Teeling H."/>
            <person name="Lombardot T."/>
            <person name="Ludwig W."/>
            <person name="Gade D."/>
            <person name="Beck A."/>
            <person name="Borzym K."/>
            <person name="Heitmann K."/>
            <person name="Rabus R."/>
            <person name="Schlesner H."/>
            <person name="Amann R."/>
            <person name="Reinhardt R."/>
        </authorList>
    </citation>
    <scope>NUCLEOTIDE SEQUENCE [LARGE SCALE GENOMIC DNA]</scope>
    <source>
        <strain evidence="2">DSM 10527 / NCIMB 13988 / SH1</strain>
    </source>
</reference>
<sequence>MYTRELGREFWFDFDNQTLWQRTRVIADAFQRGYFAQSWGLDSLPEFLRTSFSNPSHPEPFVTTVESGKRGLLDLAAIQLQIIDRHLKDDDAIRSAFEDFGQGVLFDDRPPRPPGRRVHMMDGTPDNWVGWQRWHGFIRAASLLGDSADRWLHIDRCMGLSWAIQTEAIPVNDSPSNPELPASRLDLLRDRWMGLTFEHLDWAFAKHRFRAPAPEAFDAICAPSQRAALAGVGAAPPVTYAGVQQILESASGMSFPHHDGQARFWRLPEDEFLAVPPIYGHALIADPGPDRGARSALVKVLKGTLSGIPQMPLNQPPLSSDDIQYIENWIDSLDSTSGAFQYSPPANVEDLSPAQKAEWSEVVHGWFRSAETRLVQDIGVSMADVRLFNLVDTPQHGGGSVAEIPWSGFPRKYSQVVQDVEQRWRIVEETASADLTGRRASYYRQVPGGFVPADDIVFRDQDEYCEWHSFRDTGNDLRKVVFTCENPEYWRFIADDDPDLLLTLYQDLTGQSVAMADLFFGEDIFIPDQDGNAINQNGKYNPYNKWNTTDGAIHLTHPANSLSAEVFLAADATVLRKNDTGPITAPGALICCAGYGGPDRSSDPTIGSAINGLVRQKQFVTIDDPVGLYIHSLDPAPFEFPTGVTFNDCWKVIRGDQDKKQILRAEFSLPDGGPLSNVNVGGEPLRFGSQIAEFISIVIFGKAFDASVVPSAMSCVAHCCAHPTLPDLQRITDIDVPCPPPGGPAGIAAARELDAAQDPLPNLKSIKNPYTR</sequence>
<dbReference type="PATRIC" id="fig|243090.15.peg.1985"/>
<dbReference type="InParanoid" id="Q7USV7"/>
<proteinExistence type="predicted"/>
<dbReference type="AlphaFoldDB" id="Q7USV7"/>
<dbReference type="EnsemblBacteria" id="CAD73685">
    <property type="protein sequence ID" value="CAD73685"/>
    <property type="gene ID" value="RB4275"/>
</dbReference>
<dbReference type="HOGENOM" id="CLU_362038_0_0_0"/>
<evidence type="ECO:0000313" key="1">
    <source>
        <dbReference type="EMBL" id="CAD73685.1"/>
    </source>
</evidence>
<dbReference type="KEGG" id="rba:RB4275"/>
<protein>
    <submittedName>
        <fullName evidence="1">Uncharacterized protein</fullName>
    </submittedName>
</protein>
<dbReference type="Proteomes" id="UP000001025">
    <property type="component" value="Chromosome"/>
</dbReference>
<organism evidence="1 2">
    <name type="scientific">Rhodopirellula baltica (strain DSM 10527 / NCIMB 13988 / SH1)</name>
    <dbReference type="NCBI Taxonomy" id="243090"/>
    <lineage>
        <taxon>Bacteria</taxon>
        <taxon>Pseudomonadati</taxon>
        <taxon>Planctomycetota</taxon>
        <taxon>Planctomycetia</taxon>
        <taxon>Pirellulales</taxon>
        <taxon>Pirellulaceae</taxon>
        <taxon>Rhodopirellula</taxon>
    </lineage>
</organism>
<evidence type="ECO:0000313" key="2">
    <source>
        <dbReference type="Proteomes" id="UP000001025"/>
    </source>
</evidence>
<gene>
    <name evidence="1" type="ordered locus">RB4275</name>
</gene>